<evidence type="ECO:0000313" key="1">
    <source>
        <dbReference type="EMBL" id="KKL61109.1"/>
    </source>
</evidence>
<reference evidence="1" key="1">
    <citation type="journal article" date="2015" name="Nature">
        <title>Complex archaea that bridge the gap between prokaryotes and eukaryotes.</title>
        <authorList>
            <person name="Spang A."/>
            <person name="Saw J.H."/>
            <person name="Jorgensen S.L."/>
            <person name="Zaremba-Niedzwiedzka K."/>
            <person name="Martijn J."/>
            <person name="Lind A.E."/>
            <person name="van Eijk R."/>
            <person name="Schleper C."/>
            <person name="Guy L."/>
            <person name="Ettema T.J."/>
        </authorList>
    </citation>
    <scope>NUCLEOTIDE SEQUENCE</scope>
</reference>
<sequence>IDQLEDLITRNDYLVKLNMELVTEFFICTMEDLKSSSVKHETINLYNAYDFDLAITTYIFPYRKNINRSDAYTVLAFIKDFYDNIFNENLSLWIQEHVIVASTEKVKNV</sequence>
<dbReference type="EMBL" id="LAZR01028920">
    <property type="protein sequence ID" value="KKL61109.1"/>
    <property type="molecule type" value="Genomic_DNA"/>
</dbReference>
<feature type="non-terminal residue" evidence="1">
    <location>
        <position position="1"/>
    </location>
</feature>
<organism evidence="1">
    <name type="scientific">marine sediment metagenome</name>
    <dbReference type="NCBI Taxonomy" id="412755"/>
    <lineage>
        <taxon>unclassified sequences</taxon>
        <taxon>metagenomes</taxon>
        <taxon>ecological metagenomes</taxon>
    </lineage>
</organism>
<protein>
    <submittedName>
        <fullName evidence="1">Uncharacterized protein</fullName>
    </submittedName>
</protein>
<gene>
    <name evidence="1" type="ORF">LCGC14_2198640</name>
</gene>
<comment type="caution">
    <text evidence="1">The sequence shown here is derived from an EMBL/GenBank/DDBJ whole genome shotgun (WGS) entry which is preliminary data.</text>
</comment>
<name>A0A0F9DHJ1_9ZZZZ</name>
<proteinExistence type="predicted"/>
<accession>A0A0F9DHJ1</accession>
<dbReference type="AlphaFoldDB" id="A0A0F9DHJ1"/>